<dbReference type="EMBL" id="BJOD01000021">
    <property type="protein sequence ID" value="GED26238.1"/>
    <property type="molecule type" value="Genomic_DNA"/>
</dbReference>
<name>A0A3M8B8Y1_9BACL</name>
<organism evidence="2 3">
    <name type="scientific">Brevibacillus agri</name>
    <dbReference type="NCBI Taxonomy" id="51101"/>
    <lineage>
        <taxon>Bacteria</taxon>
        <taxon>Bacillati</taxon>
        <taxon>Bacillota</taxon>
        <taxon>Bacilli</taxon>
        <taxon>Bacillales</taxon>
        <taxon>Paenibacillaceae</taxon>
        <taxon>Brevibacillus</taxon>
    </lineage>
</organism>
<accession>A0A3M8B8Y1</accession>
<dbReference type="AlphaFoldDB" id="A0A3M8B8Y1"/>
<evidence type="ECO:0000313" key="4">
    <source>
        <dbReference type="Proteomes" id="UP000317180"/>
    </source>
</evidence>
<evidence type="ECO:0000313" key="1">
    <source>
        <dbReference type="EMBL" id="GED26238.1"/>
    </source>
</evidence>
<dbReference type="EMBL" id="RHHN01000013">
    <property type="protein sequence ID" value="RNB59285.1"/>
    <property type="molecule type" value="Genomic_DNA"/>
</dbReference>
<evidence type="ECO:0000313" key="3">
    <source>
        <dbReference type="Proteomes" id="UP000276178"/>
    </source>
</evidence>
<dbReference type="Proteomes" id="UP000276178">
    <property type="component" value="Unassembled WGS sequence"/>
</dbReference>
<gene>
    <name evidence="1" type="ORF">BAG01nite_23400</name>
    <name evidence="2" type="ORF">EB820_04390</name>
</gene>
<keyword evidence="4" id="KW-1185">Reference proteome</keyword>
<reference evidence="1 4" key="2">
    <citation type="submission" date="2019-06" db="EMBL/GenBank/DDBJ databases">
        <title>Whole genome shotgun sequence of Brevibacillus agri NBRC 15538.</title>
        <authorList>
            <person name="Hosoyama A."/>
            <person name="Uohara A."/>
            <person name="Ohji S."/>
            <person name="Ichikawa N."/>
        </authorList>
    </citation>
    <scope>NUCLEOTIDE SEQUENCE [LARGE SCALE GENOMIC DNA]</scope>
    <source>
        <strain evidence="1 4">NBRC 15538</strain>
    </source>
</reference>
<evidence type="ECO:0000313" key="2">
    <source>
        <dbReference type="EMBL" id="RNB59285.1"/>
    </source>
</evidence>
<reference evidence="2 3" key="1">
    <citation type="submission" date="2018-10" db="EMBL/GenBank/DDBJ databases">
        <title>Phylogenomics of Brevibacillus.</title>
        <authorList>
            <person name="Dunlap C."/>
        </authorList>
    </citation>
    <scope>NUCLEOTIDE SEQUENCE [LARGE SCALE GENOMIC DNA]</scope>
    <source>
        <strain evidence="2 3">NRRL NRS 1219</strain>
    </source>
</reference>
<dbReference type="GeneID" id="82809744"/>
<sequence>MSAASDPKWESIRPFLNLDTKKLYGSLTQEKACYILDNQFMTSLKKSIPDLPRLLQGMSESAIILIPEEVLLEAGKNLPGKERVEELYYDFFRELSRHKTIYVTALTGICEIVCESTAVAAALHKIRSIAIESVPTNPVIQAEIQSLALHAKEDVGKLSACMQATGRDGGERIVNLMALLLIGEYFGPIFVCSDDRKGIYTPYKAYQKNEKLREWIGVGGIDEFREMFQLMSFDRLLQKAVYEVECTQQETMELLRRCRPSEKNVLYSIDGLAENDELSHERFAELLAQKRIQITF</sequence>
<protein>
    <recommendedName>
        <fullName evidence="5">PIN domain-containing protein</fullName>
    </recommendedName>
</protein>
<proteinExistence type="predicted"/>
<dbReference type="Proteomes" id="UP000317180">
    <property type="component" value="Unassembled WGS sequence"/>
</dbReference>
<dbReference type="OrthoDB" id="2971889at2"/>
<dbReference type="RefSeq" id="WP_122952577.1">
    <property type="nucleotide sequence ID" value="NZ_BJOD01000021.1"/>
</dbReference>
<comment type="caution">
    <text evidence="2">The sequence shown here is derived from an EMBL/GenBank/DDBJ whole genome shotgun (WGS) entry which is preliminary data.</text>
</comment>
<evidence type="ECO:0008006" key="5">
    <source>
        <dbReference type="Google" id="ProtNLM"/>
    </source>
</evidence>